<dbReference type="EMBL" id="GEEE01023607">
    <property type="protein sequence ID" value="JAP39618.1"/>
    <property type="molecule type" value="Transcribed_RNA"/>
</dbReference>
<dbReference type="PROSITE" id="PS51335">
    <property type="entry name" value="ELMO"/>
    <property type="match status" value="1"/>
</dbReference>
<feature type="domain" description="ELMO" evidence="1">
    <location>
        <begin position="130"/>
        <end position="284"/>
    </location>
</feature>
<reference evidence="2" key="1">
    <citation type="submission" date="2016-01" db="EMBL/GenBank/DDBJ databases">
        <title>Reference transcriptome for the parasite Schistocephalus solidus: insights into the molecular evolution of parasitism.</title>
        <authorList>
            <person name="Hebert F.O."/>
            <person name="Grambauer S."/>
            <person name="Barber I."/>
            <person name="Landry C.R."/>
            <person name="Aubin-Horth N."/>
        </authorList>
    </citation>
    <scope>NUCLEOTIDE SEQUENCE</scope>
</reference>
<dbReference type="AlphaFoldDB" id="A0A0X3NQU3"/>
<gene>
    <name evidence="2" type="primary">ELMD1</name>
    <name evidence="2" type="ORF">TR117316</name>
</gene>
<dbReference type="InterPro" id="IPR006816">
    <property type="entry name" value="ELMO_dom"/>
</dbReference>
<protein>
    <submittedName>
        <fullName evidence="2">ELMO domain-containing protein 1</fullName>
    </submittedName>
</protein>
<dbReference type="PANTHER" id="PTHR12771:SF51">
    <property type="entry name" value="LD01482P"/>
    <property type="match status" value="1"/>
</dbReference>
<dbReference type="PANTHER" id="PTHR12771">
    <property type="entry name" value="ENGULFMENT AND CELL MOTILITY"/>
    <property type="match status" value="1"/>
</dbReference>
<evidence type="ECO:0000259" key="1">
    <source>
        <dbReference type="PROSITE" id="PS51335"/>
    </source>
</evidence>
<sequence length="300" mass="34466">MYAYWFYALVAFGCALTCLTSRGFRKWVWRTISGKCELQRILDGNREGCRRTLALERSLSSSKDPVLSSNLRNLSLDSYVDYAMQIKRIKAASNFADAFGLAVAQIRGYQSLCEECEHLRSTAFNASDERHLNILRGLWKYLIPSEAFQLVSKRWADIGFQGTCPDTDFRGMGLLGALNLLYFAESHTALARGILSASVLSTSSYPFAIVGISLTDLLRKWLRDGELKCHFYNYVRDAPTLNDFHFAYVCLFSEFHTFWMSEPRDIMQFNAYRREFDVALESRIRSKDFVFKIVPLQDSK</sequence>
<dbReference type="Pfam" id="PF04727">
    <property type="entry name" value="ELMO_CED12"/>
    <property type="match status" value="1"/>
</dbReference>
<name>A0A0X3NQU3_SCHSO</name>
<dbReference type="EMBL" id="GEEE01021695">
    <property type="protein sequence ID" value="JAP41530.1"/>
    <property type="molecule type" value="Transcribed_RNA"/>
</dbReference>
<dbReference type="GO" id="GO:0005096">
    <property type="term" value="F:GTPase activator activity"/>
    <property type="evidence" value="ECO:0007669"/>
    <property type="project" value="TreeGrafter"/>
</dbReference>
<proteinExistence type="predicted"/>
<evidence type="ECO:0000313" key="2">
    <source>
        <dbReference type="EMBL" id="JAP41530.1"/>
    </source>
</evidence>
<organism evidence="2">
    <name type="scientific">Schistocephalus solidus</name>
    <name type="common">Tapeworm</name>
    <dbReference type="NCBI Taxonomy" id="70667"/>
    <lineage>
        <taxon>Eukaryota</taxon>
        <taxon>Metazoa</taxon>
        <taxon>Spiralia</taxon>
        <taxon>Lophotrochozoa</taxon>
        <taxon>Platyhelminthes</taxon>
        <taxon>Cestoda</taxon>
        <taxon>Eucestoda</taxon>
        <taxon>Diphyllobothriidea</taxon>
        <taxon>Diphyllobothriidae</taxon>
        <taxon>Schistocephalus</taxon>
    </lineage>
</organism>
<dbReference type="EMBL" id="GEEE01022047">
    <property type="protein sequence ID" value="JAP41178.1"/>
    <property type="molecule type" value="Transcribed_RNA"/>
</dbReference>
<accession>A0A0X3NQU3</accession>
<dbReference type="InterPro" id="IPR050868">
    <property type="entry name" value="ELMO_domain-containing"/>
</dbReference>
<dbReference type="EMBL" id="GEEE01005202">
    <property type="protein sequence ID" value="JAP58023.1"/>
    <property type="molecule type" value="Transcribed_RNA"/>
</dbReference>